<comment type="caution">
    <text evidence="8">The sequence shown here is derived from an EMBL/GenBank/DDBJ whole genome shotgun (WGS) entry which is preliminary data.</text>
</comment>
<reference evidence="8" key="1">
    <citation type="journal article" date="2020" name="Fungal Divers.">
        <title>Resolving the Mortierellaceae phylogeny through synthesis of multi-gene phylogenetics and phylogenomics.</title>
        <authorList>
            <person name="Vandepol N."/>
            <person name="Liber J."/>
            <person name="Desiro A."/>
            <person name="Na H."/>
            <person name="Kennedy M."/>
            <person name="Barry K."/>
            <person name="Grigoriev I.V."/>
            <person name="Miller A.N."/>
            <person name="O'Donnell K."/>
            <person name="Stajich J.E."/>
            <person name="Bonito G."/>
        </authorList>
    </citation>
    <scope>NUCLEOTIDE SEQUENCE</scope>
    <source>
        <strain evidence="8">REB-010B</strain>
    </source>
</reference>
<dbReference type="OrthoDB" id="2125469at2759"/>
<evidence type="ECO:0000313" key="9">
    <source>
        <dbReference type="Proteomes" id="UP000738325"/>
    </source>
</evidence>
<comment type="cofactor">
    <cofactor evidence="1">
        <name>Co(2+)</name>
        <dbReference type="ChEBI" id="CHEBI:48828"/>
    </cofactor>
</comment>
<dbReference type="Pfam" id="PF01522">
    <property type="entry name" value="Polysacc_deac_1"/>
    <property type="match status" value="1"/>
</dbReference>
<dbReference type="InterPro" id="IPR002509">
    <property type="entry name" value="NODB_dom"/>
</dbReference>
<feature type="signal peptide" evidence="6">
    <location>
        <begin position="1"/>
        <end position="31"/>
    </location>
</feature>
<keyword evidence="4" id="KW-0378">Hydrolase</keyword>
<dbReference type="AlphaFoldDB" id="A0A9P6RMQ7"/>
<sequence length="353" mass="40287">MHTSLFSSVSVLGAIFLTLATLSPSLHQASAAPLPHSIYNYNHFPYKARGPAPASLYRPGQVLDSCKKPNSYAISFDDGPGQLTDEVLDFLDEQQVKVTFFMNGNNWNCIYRPESQRLLKRAFQSQHQIAAHPWTHRDFETLSDDEIREDMYKVENAFRQILGVVPRYMRAPYGEHSKRVRKIMEEMGYLMVLWDVDQLEHDAHDPLDDSFIRLDGKNIDNNTANTNTQLEECGDVDDCEDEEEAKRLEYEKQEPNDEFTILDTHSHQTQVSFSSKWAEAIRGVPYATLDRDAMMMGGIYQEATAVWAVEYVQSLGHDVMTVGACVGDNDPRLWYKEIVEPADPATLPQSCYF</sequence>
<evidence type="ECO:0000256" key="1">
    <source>
        <dbReference type="ARBA" id="ARBA00001941"/>
    </source>
</evidence>
<dbReference type="PROSITE" id="PS51677">
    <property type="entry name" value="NODB"/>
    <property type="match status" value="1"/>
</dbReference>
<evidence type="ECO:0000256" key="4">
    <source>
        <dbReference type="ARBA" id="ARBA00022801"/>
    </source>
</evidence>
<keyword evidence="2" id="KW-0479">Metal-binding</keyword>
<evidence type="ECO:0000256" key="3">
    <source>
        <dbReference type="ARBA" id="ARBA00022729"/>
    </source>
</evidence>
<keyword evidence="3 6" id="KW-0732">Signal</keyword>
<dbReference type="InterPro" id="IPR011330">
    <property type="entry name" value="Glyco_hydro/deAcase_b/a-brl"/>
</dbReference>
<dbReference type="PANTHER" id="PTHR46471">
    <property type="entry name" value="CHITIN DEACETYLASE"/>
    <property type="match status" value="1"/>
</dbReference>
<evidence type="ECO:0000256" key="5">
    <source>
        <dbReference type="ARBA" id="ARBA00023277"/>
    </source>
</evidence>
<evidence type="ECO:0000313" key="8">
    <source>
        <dbReference type="EMBL" id="KAG0321986.1"/>
    </source>
</evidence>
<feature type="chain" id="PRO_5040428416" evidence="6">
    <location>
        <begin position="32"/>
        <end position="353"/>
    </location>
</feature>
<gene>
    <name evidence="8" type="primary">D25</name>
    <name evidence="8" type="ORF">BGZ99_003570</name>
</gene>
<dbReference type="GO" id="GO:0005975">
    <property type="term" value="P:carbohydrate metabolic process"/>
    <property type="evidence" value="ECO:0007669"/>
    <property type="project" value="InterPro"/>
</dbReference>
<dbReference type="Proteomes" id="UP000738325">
    <property type="component" value="Unassembled WGS sequence"/>
</dbReference>
<protein>
    <submittedName>
        <fullName evidence="8">Carbohydrate esterase 4 protein</fullName>
    </submittedName>
</protein>
<dbReference type="PANTHER" id="PTHR46471:SF2">
    <property type="entry name" value="CHITIN DEACETYLASE-RELATED"/>
    <property type="match status" value="1"/>
</dbReference>
<feature type="domain" description="NodB homology" evidence="7">
    <location>
        <begin position="70"/>
        <end position="260"/>
    </location>
</feature>
<evidence type="ECO:0000256" key="6">
    <source>
        <dbReference type="SAM" id="SignalP"/>
    </source>
</evidence>
<organism evidence="8 9">
    <name type="scientific">Dissophora globulifera</name>
    <dbReference type="NCBI Taxonomy" id="979702"/>
    <lineage>
        <taxon>Eukaryota</taxon>
        <taxon>Fungi</taxon>
        <taxon>Fungi incertae sedis</taxon>
        <taxon>Mucoromycota</taxon>
        <taxon>Mortierellomycotina</taxon>
        <taxon>Mortierellomycetes</taxon>
        <taxon>Mortierellales</taxon>
        <taxon>Mortierellaceae</taxon>
        <taxon>Dissophora</taxon>
    </lineage>
</organism>
<dbReference type="GO" id="GO:0016810">
    <property type="term" value="F:hydrolase activity, acting on carbon-nitrogen (but not peptide) bonds"/>
    <property type="evidence" value="ECO:0007669"/>
    <property type="project" value="InterPro"/>
</dbReference>
<dbReference type="GO" id="GO:0046872">
    <property type="term" value="F:metal ion binding"/>
    <property type="evidence" value="ECO:0007669"/>
    <property type="project" value="UniProtKB-KW"/>
</dbReference>
<name>A0A9P6RMQ7_9FUNG</name>
<evidence type="ECO:0000256" key="2">
    <source>
        <dbReference type="ARBA" id="ARBA00022723"/>
    </source>
</evidence>
<keyword evidence="5" id="KW-0119">Carbohydrate metabolism</keyword>
<dbReference type="Gene3D" id="3.20.20.370">
    <property type="entry name" value="Glycoside hydrolase/deacetylase"/>
    <property type="match status" value="1"/>
</dbReference>
<proteinExistence type="predicted"/>
<dbReference type="SUPFAM" id="SSF88713">
    <property type="entry name" value="Glycoside hydrolase/deacetylase"/>
    <property type="match status" value="1"/>
</dbReference>
<accession>A0A9P6RMQ7</accession>
<evidence type="ECO:0000259" key="7">
    <source>
        <dbReference type="PROSITE" id="PS51677"/>
    </source>
</evidence>
<keyword evidence="9" id="KW-1185">Reference proteome</keyword>
<dbReference type="EMBL" id="JAAAIP010000224">
    <property type="protein sequence ID" value="KAG0321986.1"/>
    <property type="molecule type" value="Genomic_DNA"/>
</dbReference>